<dbReference type="GeneTree" id="ENSGT00940000165361"/>
<dbReference type="Ensembl" id="ENSSAUT00010052011.1">
    <property type="protein sequence ID" value="ENSSAUP00010049438.1"/>
    <property type="gene ID" value="ENSSAUG00010020632.1"/>
</dbReference>
<accession>A0A671XE82</accession>
<evidence type="ECO:0000256" key="2">
    <source>
        <dbReference type="ARBA" id="ARBA00004496"/>
    </source>
</evidence>
<evidence type="ECO:0000256" key="4">
    <source>
        <dbReference type="ARBA" id="ARBA00023069"/>
    </source>
</evidence>
<dbReference type="InterPro" id="IPR059041">
    <property type="entry name" value="Ig_DLEC1_1"/>
</dbReference>
<comment type="subcellular location">
    <subcellularLocation>
        <location evidence="1">Cell projection</location>
        <location evidence="1">Cilium</location>
    </subcellularLocation>
    <subcellularLocation>
        <location evidence="2">Cytoplasm</location>
    </subcellularLocation>
</comment>
<name>A0A671XE82_SPAAU</name>
<dbReference type="Pfam" id="PF22544">
    <property type="entry name" value="HYDIN_VesB_CFA65-like_Ig"/>
    <property type="match status" value="1"/>
</dbReference>
<reference evidence="9" key="2">
    <citation type="submission" date="2025-08" db="UniProtKB">
        <authorList>
            <consortium name="Ensembl"/>
        </authorList>
    </citation>
    <scope>IDENTIFICATION</scope>
</reference>
<dbReference type="InterPro" id="IPR033304">
    <property type="entry name" value="DLEC1"/>
</dbReference>
<evidence type="ECO:0000256" key="1">
    <source>
        <dbReference type="ARBA" id="ARBA00004138"/>
    </source>
</evidence>
<protein>
    <submittedName>
        <fullName evidence="9">DLEC1 cilia and flagella associated protein</fullName>
    </submittedName>
</protein>
<dbReference type="GO" id="GO:0005929">
    <property type="term" value="C:cilium"/>
    <property type="evidence" value="ECO:0007669"/>
    <property type="project" value="UniProtKB-SubCell"/>
</dbReference>
<keyword evidence="3" id="KW-0963">Cytoplasm</keyword>
<feature type="domain" description="HYDIN/VesB/CFA65-like Ig-like" evidence="7">
    <location>
        <begin position="359"/>
        <end position="468"/>
    </location>
</feature>
<evidence type="ECO:0000313" key="10">
    <source>
        <dbReference type="Proteomes" id="UP000472265"/>
    </source>
</evidence>
<dbReference type="Proteomes" id="UP000472265">
    <property type="component" value="Chromosome 19"/>
</dbReference>
<dbReference type="Gene3D" id="2.60.40.10">
    <property type="entry name" value="Immunoglobulins"/>
    <property type="match status" value="2"/>
</dbReference>
<feature type="domain" description="Deleted in lung and esophageal cancer protein 1 Ig-like" evidence="8">
    <location>
        <begin position="256"/>
        <end position="344"/>
    </location>
</feature>
<dbReference type="GO" id="GO:0015631">
    <property type="term" value="F:tubulin binding"/>
    <property type="evidence" value="ECO:0007669"/>
    <property type="project" value="TreeGrafter"/>
</dbReference>
<gene>
    <name evidence="9" type="primary">dlec1</name>
</gene>
<reference evidence="9" key="1">
    <citation type="submission" date="2021-04" db="EMBL/GenBank/DDBJ databases">
        <authorList>
            <consortium name="Wellcome Sanger Institute Data Sharing"/>
        </authorList>
    </citation>
    <scope>NUCLEOTIDE SEQUENCE [LARGE SCALE GENOMIC DNA]</scope>
</reference>
<evidence type="ECO:0000259" key="7">
    <source>
        <dbReference type="Pfam" id="PF22544"/>
    </source>
</evidence>
<evidence type="ECO:0000256" key="3">
    <source>
        <dbReference type="ARBA" id="ARBA00022490"/>
    </source>
</evidence>
<keyword evidence="10" id="KW-1185">Reference proteome</keyword>
<evidence type="ECO:0000313" key="9">
    <source>
        <dbReference type="Ensembl" id="ENSSAUP00010049438.1"/>
    </source>
</evidence>
<dbReference type="InterPro" id="IPR053879">
    <property type="entry name" value="HYDIN_VesB_CFA65-like_Ig"/>
</dbReference>
<proteinExistence type="predicted"/>
<dbReference type="AlphaFoldDB" id="A0A671XE82"/>
<dbReference type="PANTHER" id="PTHR46348">
    <property type="entry name" value="DELETED IN LUNG AND ESOPHAGEAL CANCER PROTEIN 1"/>
    <property type="match status" value="1"/>
</dbReference>
<feature type="region of interest" description="Disordered" evidence="6">
    <location>
        <begin position="209"/>
        <end position="233"/>
    </location>
</feature>
<keyword evidence="4" id="KW-0969">Cilium</keyword>
<keyword evidence="5" id="KW-0966">Cell projection</keyword>
<dbReference type="PANTHER" id="PTHR46348:SF1">
    <property type="entry name" value="DELETED IN LUNG AND ESOPHAGEAL CANCER PROTEIN 1"/>
    <property type="match status" value="1"/>
</dbReference>
<organism evidence="9 10">
    <name type="scientific">Sparus aurata</name>
    <name type="common">Gilthead sea bream</name>
    <dbReference type="NCBI Taxonomy" id="8175"/>
    <lineage>
        <taxon>Eukaryota</taxon>
        <taxon>Metazoa</taxon>
        <taxon>Chordata</taxon>
        <taxon>Craniata</taxon>
        <taxon>Vertebrata</taxon>
        <taxon>Euteleostomi</taxon>
        <taxon>Actinopterygii</taxon>
        <taxon>Neopterygii</taxon>
        <taxon>Teleostei</taxon>
        <taxon>Neoteleostei</taxon>
        <taxon>Acanthomorphata</taxon>
        <taxon>Eupercaria</taxon>
        <taxon>Spariformes</taxon>
        <taxon>Sparidae</taxon>
        <taxon>Sparus</taxon>
    </lineage>
</organism>
<evidence type="ECO:0000256" key="6">
    <source>
        <dbReference type="SAM" id="MobiDB-lite"/>
    </source>
</evidence>
<dbReference type="GO" id="GO:0005737">
    <property type="term" value="C:cytoplasm"/>
    <property type="evidence" value="ECO:0007669"/>
    <property type="project" value="UniProtKB-SubCell"/>
</dbReference>
<dbReference type="InterPro" id="IPR013783">
    <property type="entry name" value="Ig-like_fold"/>
</dbReference>
<sequence>MLEEPETKETLRCEPCVGSHRPASGKSQDISHVLASVFKDLYTKDIIGKDTVSNLIKTKSGRSSYHDRYVEELQQAHAEYSRCVKEADMLEAHIIQARARAASTEKQAYENMKEMMGDVSDHQVKSAFSWCVDNDLLKMNNLISPQDYLPAHKPQIQPPAFFCLLKSVYVFQKLNQTKPRPKWMDEPSAQDRAEGSAKLQELKDRHSFLRNPRFQPPNAQQGGTSLIRPRGKVGKTEHVRKEMEENSSTDELVPVFLAKPSVVVFTDYSVGHVYETTLELKNLTSASRHVRVIPPTTPYFSIGLGRFPGEGGVVAPGMSCKYTVHFAPDSLGDFEDFLVVETQAEHMLVVPIAATRPPPVLTLPRVLDCGCCLIGGVKFVEFLCQNVGLSAGTFCIIPKNQWPASNLRSVARTYFSEQPPFAVSPSLFVLQPGEATVVEVVFFPTTADKSCQVFTVVCDNCQVKDISVEGEGQLIALELVSVSGEKEPPVVGEAHDLTAEHFVRFSPCNPHSVQQKKILIRNNV</sequence>
<dbReference type="Pfam" id="PF23277">
    <property type="entry name" value="Ig_Dlec1_1"/>
    <property type="match status" value="1"/>
</dbReference>
<dbReference type="GO" id="GO:0008285">
    <property type="term" value="P:negative regulation of cell population proliferation"/>
    <property type="evidence" value="ECO:0007669"/>
    <property type="project" value="InterPro"/>
</dbReference>
<evidence type="ECO:0000256" key="5">
    <source>
        <dbReference type="ARBA" id="ARBA00023273"/>
    </source>
</evidence>
<reference evidence="9" key="3">
    <citation type="submission" date="2025-09" db="UniProtKB">
        <authorList>
            <consortium name="Ensembl"/>
        </authorList>
    </citation>
    <scope>IDENTIFICATION</scope>
</reference>
<evidence type="ECO:0000259" key="8">
    <source>
        <dbReference type="Pfam" id="PF23277"/>
    </source>
</evidence>